<dbReference type="InterPro" id="IPR036610">
    <property type="entry name" value="PEBP-like_sf"/>
</dbReference>
<dbReference type="CDD" id="cd00865">
    <property type="entry name" value="PEBP_bact_arch"/>
    <property type="match status" value="1"/>
</dbReference>
<keyword evidence="1" id="KW-0732">Signal</keyword>
<evidence type="ECO:0000313" key="2">
    <source>
        <dbReference type="EMBL" id="CAG9173017.1"/>
    </source>
</evidence>
<evidence type="ECO:0000313" key="3">
    <source>
        <dbReference type="Proteomes" id="UP000701702"/>
    </source>
</evidence>
<dbReference type="PANTHER" id="PTHR30289:SF1">
    <property type="entry name" value="PEBP (PHOSPHATIDYLETHANOLAMINE-BINDING PROTEIN) FAMILY PROTEIN"/>
    <property type="match status" value="1"/>
</dbReference>
<dbReference type="EMBL" id="CAJZAF010000012">
    <property type="protein sequence ID" value="CAG9173017.1"/>
    <property type="molecule type" value="Genomic_DNA"/>
</dbReference>
<sequence>MRVISFNCGTGSPMKTKPLLHCAVAVLGLAGTSIVQAAPMTVSSAAFAENAVIPAAHGGNTPANCGGQGVSPPVAWTGLPAGTKSVAIFMFDPDGGMGLGFSHWVAYNIAADRGHLRQGEGQKDGAGITVGKNGSGEAAYRGPCPPVGDVPHHYIVTVVATDLEPGALPAALTRDELMAALKGHARGSATVVGRYGR</sequence>
<proteinExistence type="predicted"/>
<feature type="chain" id="PRO_5045274538" description="Phospholipid-binding protein, PBP family" evidence="1">
    <location>
        <begin position="38"/>
        <end position="197"/>
    </location>
</feature>
<evidence type="ECO:0008006" key="4">
    <source>
        <dbReference type="Google" id="ProtNLM"/>
    </source>
</evidence>
<keyword evidence="3" id="KW-1185">Reference proteome</keyword>
<protein>
    <recommendedName>
        <fullName evidence="4">Phospholipid-binding protein, PBP family</fullName>
    </recommendedName>
</protein>
<dbReference type="NCBIfam" id="TIGR00481">
    <property type="entry name" value="YbhB/YbcL family Raf kinase inhibitor-like protein"/>
    <property type="match status" value="1"/>
</dbReference>
<evidence type="ECO:0000256" key="1">
    <source>
        <dbReference type="SAM" id="SignalP"/>
    </source>
</evidence>
<dbReference type="InterPro" id="IPR005247">
    <property type="entry name" value="YbhB_YbcL/LppC-like"/>
</dbReference>
<dbReference type="InterPro" id="IPR008914">
    <property type="entry name" value="PEBP"/>
</dbReference>
<feature type="signal peptide" evidence="1">
    <location>
        <begin position="1"/>
        <end position="37"/>
    </location>
</feature>
<dbReference type="SUPFAM" id="SSF49777">
    <property type="entry name" value="PEBP-like"/>
    <property type="match status" value="1"/>
</dbReference>
<name>A0ABM8WZJ6_9BURK</name>
<comment type="caution">
    <text evidence="2">The sequence shown here is derived from an EMBL/GenBank/DDBJ whole genome shotgun (WGS) entry which is preliminary data.</text>
</comment>
<dbReference type="Proteomes" id="UP000701702">
    <property type="component" value="Unassembled WGS sequence"/>
</dbReference>
<accession>A0ABM8WZJ6</accession>
<dbReference type="Pfam" id="PF01161">
    <property type="entry name" value="PBP"/>
    <property type="match status" value="1"/>
</dbReference>
<gene>
    <name evidence="2" type="ORF">LMG23994_02522</name>
</gene>
<dbReference type="Gene3D" id="3.90.280.10">
    <property type="entry name" value="PEBP-like"/>
    <property type="match status" value="1"/>
</dbReference>
<dbReference type="PANTHER" id="PTHR30289">
    <property type="entry name" value="UNCHARACTERIZED PROTEIN YBCL-RELATED"/>
    <property type="match status" value="1"/>
</dbReference>
<organism evidence="2 3">
    <name type="scientific">Cupriavidus pinatubonensis</name>
    <dbReference type="NCBI Taxonomy" id="248026"/>
    <lineage>
        <taxon>Bacteria</taxon>
        <taxon>Pseudomonadati</taxon>
        <taxon>Pseudomonadota</taxon>
        <taxon>Betaproteobacteria</taxon>
        <taxon>Burkholderiales</taxon>
        <taxon>Burkholderiaceae</taxon>
        <taxon>Cupriavidus</taxon>
    </lineage>
</organism>
<reference evidence="2 3" key="1">
    <citation type="submission" date="2021-08" db="EMBL/GenBank/DDBJ databases">
        <authorList>
            <person name="Peeters C."/>
        </authorList>
    </citation>
    <scope>NUCLEOTIDE SEQUENCE [LARGE SCALE GENOMIC DNA]</scope>
    <source>
        <strain evidence="2 3">LMG 23994</strain>
    </source>
</reference>